<feature type="domain" description="Thioredoxin" evidence="14">
    <location>
        <begin position="3"/>
        <end position="157"/>
    </location>
</feature>
<evidence type="ECO:0000256" key="13">
    <source>
        <dbReference type="PIRSR" id="PIRSR000239-1"/>
    </source>
</evidence>
<dbReference type="InterPro" id="IPR036249">
    <property type="entry name" value="Thioredoxin-like_sf"/>
</dbReference>
<sequence length="158" mass="17360">MSIAIDQRVPENLRVPATGDQTLGPADFKGRIVVLYFYPKDSTPGCTNESRDFAANQAAFDAAGAVILGVSRDSVKSHENFRAKQELPFDLLSDGDETLCDAFDVIKMKNMYGKQVRGIERSTFVIDADGVLRKEWRKVKVPGHVDEVLAAVRELAGS</sequence>
<keyword evidence="6" id="KW-0560">Oxidoreductase</keyword>
<evidence type="ECO:0000256" key="4">
    <source>
        <dbReference type="ARBA" id="ARBA00022559"/>
    </source>
</evidence>
<dbReference type="GO" id="GO:0008379">
    <property type="term" value="F:thioredoxin peroxidase activity"/>
    <property type="evidence" value="ECO:0007669"/>
    <property type="project" value="TreeGrafter"/>
</dbReference>
<dbReference type="EC" id="1.11.1.24" evidence="3"/>
<evidence type="ECO:0000259" key="14">
    <source>
        <dbReference type="PROSITE" id="PS51352"/>
    </source>
</evidence>
<keyword evidence="7" id="KW-1015">Disulfide bond</keyword>
<dbReference type="InterPro" id="IPR024706">
    <property type="entry name" value="Peroxiredoxin_AhpC-typ"/>
</dbReference>
<dbReference type="EMBL" id="CP011367">
    <property type="protein sequence ID" value="AKJ96008.1"/>
    <property type="molecule type" value="Genomic_DNA"/>
</dbReference>
<evidence type="ECO:0000256" key="11">
    <source>
        <dbReference type="ARBA" id="ARBA00042639"/>
    </source>
</evidence>
<dbReference type="SUPFAM" id="SSF52833">
    <property type="entry name" value="Thioredoxin-like"/>
    <property type="match status" value="1"/>
</dbReference>
<feature type="active site" description="Cysteine sulfenic acid (-SOH) intermediate; for peroxidase activity" evidence="13">
    <location>
        <position position="46"/>
    </location>
</feature>
<accession>A0A0G3G432</accession>
<dbReference type="AlphaFoldDB" id="A0A0G3G432"/>
<organism evidence="15 16">
    <name type="scientific">Thioalkalivibrio versutus</name>
    <dbReference type="NCBI Taxonomy" id="106634"/>
    <lineage>
        <taxon>Bacteria</taxon>
        <taxon>Pseudomonadati</taxon>
        <taxon>Pseudomonadota</taxon>
        <taxon>Gammaproteobacteria</taxon>
        <taxon>Chromatiales</taxon>
        <taxon>Ectothiorhodospiraceae</taxon>
        <taxon>Thioalkalivibrio</taxon>
    </lineage>
</organism>
<dbReference type="GO" id="GO:0034599">
    <property type="term" value="P:cellular response to oxidative stress"/>
    <property type="evidence" value="ECO:0007669"/>
    <property type="project" value="TreeGrafter"/>
</dbReference>
<dbReference type="CDD" id="cd03017">
    <property type="entry name" value="PRX_BCP"/>
    <property type="match status" value="1"/>
</dbReference>
<dbReference type="GO" id="GO:0005737">
    <property type="term" value="C:cytoplasm"/>
    <property type="evidence" value="ECO:0007669"/>
    <property type="project" value="TreeGrafter"/>
</dbReference>
<reference evidence="15 16" key="1">
    <citation type="submission" date="2015-04" db="EMBL/GenBank/DDBJ databases">
        <title>Complete Sequence for the Genome of the Thioalkalivibrio versutus D301.</title>
        <authorList>
            <person name="Mu T."/>
            <person name="Zhou J."/>
            <person name="Xu X."/>
        </authorList>
    </citation>
    <scope>NUCLEOTIDE SEQUENCE [LARGE SCALE GENOMIC DNA]</scope>
    <source>
        <strain evidence="15 16">D301</strain>
    </source>
</reference>
<dbReference type="GO" id="GO:0045454">
    <property type="term" value="P:cell redox homeostasis"/>
    <property type="evidence" value="ECO:0007669"/>
    <property type="project" value="TreeGrafter"/>
</dbReference>
<evidence type="ECO:0000256" key="5">
    <source>
        <dbReference type="ARBA" id="ARBA00022862"/>
    </source>
</evidence>
<dbReference type="PANTHER" id="PTHR42801:SF4">
    <property type="entry name" value="AHPC_TSA FAMILY PROTEIN"/>
    <property type="match status" value="1"/>
</dbReference>
<proteinExistence type="inferred from homology"/>
<comment type="catalytic activity">
    <reaction evidence="12">
        <text>a hydroperoxide + [thioredoxin]-dithiol = an alcohol + [thioredoxin]-disulfide + H2O</text>
        <dbReference type="Rhea" id="RHEA:62620"/>
        <dbReference type="Rhea" id="RHEA-COMP:10698"/>
        <dbReference type="Rhea" id="RHEA-COMP:10700"/>
        <dbReference type="ChEBI" id="CHEBI:15377"/>
        <dbReference type="ChEBI" id="CHEBI:29950"/>
        <dbReference type="ChEBI" id="CHEBI:30879"/>
        <dbReference type="ChEBI" id="CHEBI:35924"/>
        <dbReference type="ChEBI" id="CHEBI:50058"/>
        <dbReference type="EC" id="1.11.1.24"/>
    </reaction>
</comment>
<evidence type="ECO:0000256" key="6">
    <source>
        <dbReference type="ARBA" id="ARBA00023002"/>
    </source>
</evidence>
<evidence type="ECO:0000313" key="16">
    <source>
        <dbReference type="Proteomes" id="UP000064201"/>
    </source>
</evidence>
<evidence type="ECO:0000256" key="12">
    <source>
        <dbReference type="ARBA" id="ARBA00049091"/>
    </source>
</evidence>
<dbReference type="FunFam" id="3.40.30.10:FF:000007">
    <property type="entry name" value="Thioredoxin-dependent thiol peroxidase"/>
    <property type="match status" value="1"/>
</dbReference>
<name>A0A0G3G432_9GAMM</name>
<comment type="similarity">
    <text evidence="10">Belongs to the peroxiredoxin family. BCP/PrxQ subfamily.</text>
</comment>
<evidence type="ECO:0000256" key="2">
    <source>
        <dbReference type="ARBA" id="ARBA00011245"/>
    </source>
</evidence>
<dbReference type="Gene3D" id="3.40.30.10">
    <property type="entry name" value="Glutaredoxin"/>
    <property type="match status" value="1"/>
</dbReference>
<keyword evidence="16" id="KW-1185">Reference proteome</keyword>
<keyword evidence="5" id="KW-0049">Antioxidant</keyword>
<dbReference type="STRING" id="106634.TVD_11855"/>
<dbReference type="InterPro" id="IPR000866">
    <property type="entry name" value="AhpC/TSA"/>
</dbReference>
<evidence type="ECO:0000256" key="8">
    <source>
        <dbReference type="ARBA" id="ARBA00023284"/>
    </source>
</evidence>
<dbReference type="KEGG" id="tvr:TVD_11855"/>
<evidence type="ECO:0000313" key="15">
    <source>
        <dbReference type="EMBL" id="AKJ96008.1"/>
    </source>
</evidence>
<dbReference type="PANTHER" id="PTHR42801">
    <property type="entry name" value="THIOREDOXIN-DEPENDENT PEROXIDE REDUCTASE"/>
    <property type="match status" value="1"/>
</dbReference>
<gene>
    <name evidence="15" type="ORF">TVD_11855</name>
</gene>
<comment type="function">
    <text evidence="1">Thiol-specific peroxidase that catalyzes the reduction of hydrogen peroxide and organic hydroperoxides to water and alcohols, respectively. Plays a role in cell protection against oxidative stress by detoxifying peroxides and as sensor of hydrogen peroxide-mediated signaling events.</text>
</comment>
<protein>
    <recommendedName>
        <fullName evidence="3">thioredoxin-dependent peroxiredoxin</fullName>
        <ecNumber evidence="3">1.11.1.24</ecNumber>
    </recommendedName>
    <alternativeName>
        <fullName evidence="9">Thioredoxin peroxidase</fullName>
    </alternativeName>
    <alternativeName>
        <fullName evidence="11">Thioredoxin-dependent peroxiredoxin Bcp</fullName>
    </alternativeName>
</protein>
<evidence type="ECO:0000256" key="10">
    <source>
        <dbReference type="ARBA" id="ARBA00038489"/>
    </source>
</evidence>
<evidence type="ECO:0000256" key="9">
    <source>
        <dbReference type="ARBA" id="ARBA00032824"/>
    </source>
</evidence>
<dbReference type="PROSITE" id="PS51352">
    <property type="entry name" value="THIOREDOXIN_2"/>
    <property type="match status" value="1"/>
</dbReference>
<dbReference type="Pfam" id="PF00578">
    <property type="entry name" value="AhpC-TSA"/>
    <property type="match status" value="1"/>
</dbReference>
<dbReference type="PATRIC" id="fig|106634.4.peg.2421"/>
<dbReference type="InterPro" id="IPR013766">
    <property type="entry name" value="Thioredoxin_domain"/>
</dbReference>
<keyword evidence="8" id="KW-0676">Redox-active center</keyword>
<dbReference type="PIRSF" id="PIRSF000239">
    <property type="entry name" value="AHPC"/>
    <property type="match status" value="1"/>
</dbReference>
<dbReference type="Proteomes" id="UP000064201">
    <property type="component" value="Chromosome"/>
</dbReference>
<evidence type="ECO:0000256" key="1">
    <source>
        <dbReference type="ARBA" id="ARBA00003330"/>
    </source>
</evidence>
<comment type="subunit">
    <text evidence="2">Monomer.</text>
</comment>
<dbReference type="InterPro" id="IPR050924">
    <property type="entry name" value="Peroxiredoxin_BCP/PrxQ"/>
</dbReference>
<evidence type="ECO:0000256" key="3">
    <source>
        <dbReference type="ARBA" id="ARBA00013017"/>
    </source>
</evidence>
<keyword evidence="4" id="KW-0575">Peroxidase</keyword>
<dbReference type="RefSeq" id="WP_047251679.1">
    <property type="nucleotide sequence ID" value="NZ_CP011367.1"/>
</dbReference>
<dbReference type="OrthoDB" id="9812811at2"/>
<evidence type="ECO:0000256" key="7">
    <source>
        <dbReference type="ARBA" id="ARBA00023157"/>
    </source>
</evidence>